<protein>
    <submittedName>
        <fullName evidence="1">Uncharacterized protein</fullName>
    </submittedName>
</protein>
<dbReference type="Proteomes" id="UP000008021">
    <property type="component" value="Chromosome 4"/>
</dbReference>
<evidence type="ECO:0000313" key="2">
    <source>
        <dbReference type="Proteomes" id="UP000008021"/>
    </source>
</evidence>
<dbReference type="HOGENOM" id="CLU_2458554_0_0_1"/>
<organism evidence="1">
    <name type="scientific">Oryza meridionalis</name>
    <dbReference type="NCBI Taxonomy" id="40149"/>
    <lineage>
        <taxon>Eukaryota</taxon>
        <taxon>Viridiplantae</taxon>
        <taxon>Streptophyta</taxon>
        <taxon>Embryophyta</taxon>
        <taxon>Tracheophyta</taxon>
        <taxon>Spermatophyta</taxon>
        <taxon>Magnoliopsida</taxon>
        <taxon>Liliopsida</taxon>
        <taxon>Poales</taxon>
        <taxon>Poaceae</taxon>
        <taxon>BOP clade</taxon>
        <taxon>Oryzoideae</taxon>
        <taxon>Oryzeae</taxon>
        <taxon>Oryzinae</taxon>
        <taxon>Oryza</taxon>
    </lineage>
</organism>
<dbReference type="Gramene" id="OMERI04G04850.1">
    <property type="protein sequence ID" value="OMERI04G04850.1"/>
    <property type="gene ID" value="OMERI04G04850"/>
</dbReference>
<reference evidence="1" key="2">
    <citation type="submission" date="2018-05" db="EMBL/GenBank/DDBJ databases">
        <title>OmerRS3 (Oryza meridionalis Reference Sequence Version 3).</title>
        <authorList>
            <person name="Zhang J."/>
            <person name="Kudrna D."/>
            <person name="Lee S."/>
            <person name="Talag J."/>
            <person name="Welchert J."/>
            <person name="Wing R.A."/>
        </authorList>
    </citation>
    <scope>NUCLEOTIDE SEQUENCE [LARGE SCALE GENOMIC DNA]</scope>
    <source>
        <strain evidence="1">cv. OR44</strain>
    </source>
</reference>
<proteinExistence type="predicted"/>
<sequence length="89" mass="10086">MADARRSSRPQAQIVLTKNKGFGCRALSLGLYHVQWSAKFRPSLTKKYDVFVNLVEFLQIYTTAIQADKGEDNMMANYFPIILKAQALS</sequence>
<reference evidence="1" key="1">
    <citation type="submission" date="2015-04" db="UniProtKB">
        <authorList>
            <consortium name="EnsemblPlants"/>
        </authorList>
    </citation>
    <scope>IDENTIFICATION</scope>
</reference>
<dbReference type="EnsemblPlants" id="OMERI04G04850.1">
    <property type="protein sequence ID" value="OMERI04G04850.1"/>
    <property type="gene ID" value="OMERI04G04850"/>
</dbReference>
<dbReference type="AlphaFoldDB" id="A0A0E0DBP1"/>
<keyword evidence="2" id="KW-1185">Reference proteome</keyword>
<name>A0A0E0DBP1_9ORYZ</name>
<evidence type="ECO:0000313" key="1">
    <source>
        <dbReference type="EnsemblPlants" id="OMERI04G04850.1"/>
    </source>
</evidence>
<accession>A0A0E0DBP1</accession>